<dbReference type="EMBL" id="CAWUFR010000365">
    <property type="protein sequence ID" value="CAK6976790.1"/>
    <property type="molecule type" value="Genomic_DNA"/>
</dbReference>
<evidence type="ECO:0000313" key="1">
    <source>
        <dbReference type="EMBL" id="CAK6976790.1"/>
    </source>
</evidence>
<accession>A0AAV1Q093</accession>
<gene>
    <name evidence="1" type="ORF">FSCOSCO3_A035394</name>
</gene>
<dbReference type="Proteomes" id="UP001314229">
    <property type="component" value="Unassembled WGS sequence"/>
</dbReference>
<name>A0AAV1Q093_SCOSC</name>
<comment type="caution">
    <text evidence="1">The sequence shown here is derived from an EMBL/GenBank/DDBJ whole genome shotgun (WGS) entry which is preliminary data.</text>
</comment>
<sequence>MSVKEAQTGSLVKKVLRRKLTEKTGKYCDINYRCNKIEISVQSCEEKISEEIQTEHQRQTPSMNAEADQLDQNQFVQKLSALKRIFSVDCFTCNSKSNHDEDEYRAVTIFNTHTRDSVDLKTQPAVDGISARELQQCITAEYKSCAGEGEAIKSKTFKLFNSLIIVPKLKSKAKSSHPENSLQLTTCWRPKKLYPFFKEGIGESKECIPVDMIVLANEHTDDCMSLSTCPENEVKCPDVLTVSVDVTDITSETSNEDSKALETSHSRDIMNVMAGPQGNGGEGVMGGDLQIILHSSEESCIAQNSVVNQDFGHCLANVHEQQSINTPKVISERTASEYPTVSNEIRLHAAFNSDSHSIHQKAVAENAIGPMGNTITPGTVTENVAIMKNVDINMSDDSCEHNAKQQCEKSCYKNCPETV</sequence>
<keyword evidence="2" id="KW-1185">Reference proteome</keyword>
<reference evidence="1 2" key="1">
    <citation type="submission" date="2024-01" db="EMBL/GenBank/DDBJ databases">
        <authorList>
            <person name="Alioto T."/>
            <person name="Alioto T."/>
            <person name="Gomez Garrido J."/>
        </authorList>
    </citation>
    <scope>NUCLEOTIDE SEQUENCE [LARGE SCALE GENOMIC DNA]</scope>
</reference>
<evidence type="ECO:0000313" key="2">
    <source>
        <dbReference type="Proteomes" id="UP001314229"/>
    </source>
</evidence>
<proteinExistence type="predicted"/>
<protein>
    <submittedName>
        <fullName evidence="1">Uncharacterized protein LOC121881105</fullName>
    </submittedName>
</protein>
<dbReference type="AlphaFoldDB" id="A0AAV1Q093"/>
<organism evidence="1 2">
    <name type="scientific">Scomber scombrus</name>
    <name type="common">Atlantic mackerel</name>
    <name type="synonym">Scomber vernalis</name>
    <dbReference type="NCBI Taxonomy" id="13677"/>
    <lineage>
        <taxon>Eukaryota</taxon>
        <taxon>Metazoa</taxon>
        <taxon>Chordata</taxon>
        <taxon>Craniata</taxon>
        <taxon>Vertebrata</taxon>
        <taxon>Euteleostomi</taxon>
        <taxon>Actinopterygii</taxon>
        <taxon>Neopterygii</taxon>
        <taxon>Teleostei</taxon>
        <taxon>Neoteleostei</taxon>
        <taxon>Acanthomorphata</taxon>
        <taxon>Pelagiaria</taxon>
        <taxon>Scombriformes</taxon>
        <taxon>Scombridae</taxon>
        <taxon>Scomber</taxon>
    </lineage>
</organism>